<reference evidence="2" key="1">
    <citation type="journal article" date="2020" name="Stud. Mycol.">
        <title>101 Dothideomycetes genomes: a test case for predicting lifestyles and emergence of pathogens.</title>
        <authorList>
            <person name="Haridas S."/>
            <person name="Albert R."/>
            <person name="Binder M."/>
            <person name="Bloem J."/>
            <person name="Labutti K."/>
            <person name="Salamov A."/>
            <person name="Andreopoulos B."/>
            <person name="Baker S."/>
            <person name="Barry K."/>
            <person name="Bills G."/>
            <person name="Bluhm B."/>
            <person name="Cannon C."/>
            <person name="Castanera R."/>
            <person name="Culley D."/>
            <person name="Daum C."/>
            <person name="Ezra D."/>
            <person name="Gonzalez J."/>
            <person name="Henrissat B."/>
            <person name="Kuo A."/>
            <person name="Liang C."/>
            <person name="Lipzen A."/>
            <person name="Lutzoni F."/>
            <person name="Magnuson J."/>
            <person name="Mondo S."/>
            <person name="Nolan M."/>
            <person name="Ohm R."/>
            <person name="Pangilinan J."/>
            <person name="Park H.-J."/>
            <person name="Ramirez L."/>
            <person name="Alfaro M."/>
            <person name="Sun H."/>
            <person name="Tritt A."/>
            <person name="Yoshinaga Y."/>
            <person name="Zwiers L.-H."/>
            <person name="Turgeon B."/>
            <person name="Goodwin S."/>
            <person name="Spatafora J."/>
            <person name="Crous P."/>
            <person name="Grigoriev I."/>
        </authorList>
    </citation>
    <scope>NUCLEOTIDE SEQUENCE</scope>
    <source>
        <strain evidence="2">CBS 115976</strain>
    </source>
</reference>
<evidence type="ECO:0000313" key="2">
    <source>
        <dbReference type="EMBL" id="KAF2663599.1"/>
    </source>
</evidence>
<feature type="transmembrane region" description="Helical" evidence="1">
    <location>
        <begin position="152"/>
        <end position="173"/>
    </location>
</feature>
<feature type="transmembrane region" description="Helical" evidence="1">
    <location>
        <begin position="125"/>
        <end position="146"/>
    </location>
</feature>
<gene>
    <name evidence="2" type="ORF">BT63DRAFT_418514</name>
</gene>
<evidence type="ECO:0000313" key="3">
    <source>
        <dbReference type="Proteomes" id="UP000799302"/>
    </source>
</evidence>
<accession>A0A6A6TU59</accession>
<dbReference type="AlphaFoldDB" id="A0A6A6TU59"/>
<protein>
    <submittedName>
        <fullName evidence="2">Uncharacterized protein</fullName>
    </submittedName>
</protein>
<feature type="transmembrane region" description="Helical" evidence="1">
    <location>
        <begin position="16"/>
        <end position="39"/>
    </location>
</feature>
<keyword evidence="1" id="KW-0472">Membrane</keyword>
<keyword evidence="1" id="KW-0812">Transmembrane</keyword>
<keyword evidence="1" id="KW-1133">Transmembrane helix</keyword>
<keyword evidence="3" id="KW-1185">Reference proteome</keyword>
<name>A0A6A6TU59_9PEZI</name>
<sequence>MIVRESKEGKAPVYSLIRYILVLSIYKVFLKVPILKTFILRSYNKKLIKPILNYFKIVRIKLYLVKDNLIALRVIYKLIKEFRYVIIFIRLILVILILASIEYLDTKDITYALRRREEDSLELTLLALIVSLEPLGPLLALVPLGLLGPLLLLLKLSIITYNLISIKVILVGIG</sequence>
<evidence type="ECO:0000256" key="1">
    <source>
        <dbReference type="SAM" id="Phobius"/>
    </source>
</evidence>
<dbReference type="EMBL" id="MU004244">
    <property type="protein sequence ID" value="KAF2663599.1"/>
    <property type="molecule type" value="Genomic_DNA"/>
</dbReference>
<organism evidence="2 3">
    <name type="scientific">Microthyrium microscopicum</name>
    <dbReference type="NCBI Taxonomy" id="703497"/>
    <lineage>
        <taxon>Eukaryota</taxon>
        <taxon>Fungi</taxon>
        <taxon>Dikarya</taxon>
        <taxon>Ascomycota</taxon>
        <taxon>Pezizomycotina</taxon>
        <taxon>Dothideomycetes</taxon>
        <taxon>Dothideomycetes incertae sedis</taxon>
        <taxon>Microthyriales</taxon>
        <taxon>Microthyriaceae</taxon>
        <taxon>Microthyrium</taxon>
    </lineage>
</organism>
<dbReference type="Proteomes" id="UP000799302">
    <property type="component" value="Unassembled WGS sequence"/>
</dbReference>
<proteinExistence type="predicted"/>
<feature type="transmembrane region" description="Helical" evidence="1">
    <location>
        <begin position="82"/>
        <end position="104"/>
    </location>
</feature>